<sequence length="418" mass="45381">MRTDMLFKLAWRNLWRNKLRTAIMLGAMVFGLMGVVAMMGFLSGMYGSMIHNAIAWQTSHIQIHNRLYLDDPDIKHTIVELADVEQAVAALPGLKGWSARFVADGMVASARSNRGVRINGVDLDAESKVTPLVDNITQGQWLSEEGRNPVLVSEKTASRLKLRIGSKVVLTFTDANGDVSGAAFRVRGMFKTPSTSFDDGNVFVRRTDLTALAGIGGAHEIAILLDSDEAAMVQAGRLGKALAATDDSAAMARGNRVRDWQQVQPMLASIINQQGLSNAIMLGIFVVAMGFGIVNVMLMSVFERTREFGVLMAVGMQKHRVFLLIMLETTWLGVTGAGLGLLASFSLIGLLQYTGIPLGAMAEGLGAFGVDTLLYPHVSFAEYQMIFFTVVAASLLAALYPARQILRQRPVDAMAEMH</sequence>
<comment type="similarity">
    <text evidence="2">Belongs to the ABC-4 integral membrane protein family. LolC/E subfamily.</text>
</comment>
<keyword evidence="5 7" id="KW-1133">Transmembrane helix</keyword>
<feature type="transmembrane region" description="Helical" evidence="7">
    <location>
        <begin position="21"/>
        <end position="42"/>
    </location>
</feature>
<dbReference type="PANTHER" id="PTHR30489:SF0">
    <property type="entry name" value="LIPOPROTEIN-RELEASING SYSTEM TRANSMEMBRANE PROTEIN LOLE"/>
    <property type="match status" value="1"/>
</dbReference>
<keyword evidence="11" id="KW-1185">Reference proteome</keyword>
<accession>A0A0C5X1P5</accession>
<evidence type="ECO:0000256" key="7">
    <source>
        <dbReference type="SAM" id="Phobius"/>
    </source>
</evidence>
<protein>
    <recommendedName>
        <fullName evidence="12">ABC transporter permease</fullName>
    </recommendedName>
</protein>
<evidence type="ECO:0000256" key="5">
    <source>
        <dbReference type="ARBA" id="ARBA00022989"/>
    </source>
</evidence>
<dbReference type="Proteomes" id="UP000032303">
    <property type="component" value="Chromosome 2"/>
</dbReference>
<evidence type="ECO:0000259" key="8">
    <source>
        <dbReference type="Pfam" id="PF02687"/>
    </source>
</evidence>
<keyword evidence="6 7" id="KW-0472">Membrane</keyword>
<dbReference type="STRING" id="658445.H744_2c2579"/>
<evidence type="ECO:0000313" key="11">
    <source>
        <dbReference type="Proteomes" id="UP000032303"/>
    </source>
</evidence>
<organism evidence="10 11">
    <name type="scientific">Photobacterium gaetbulicola Gung47</name>
    <dbReference type="NCBI Taxonomy" id="658445"/>
    <lineage>
        <taxon>Bacteria</taxon>
        <taxon>Pseudomonadati</taxon>
        <taxon>Pseudomonadota</taxon>
        <taxon>Gammaproteobacteria</taxon>
        <taxon>Vibrionales</taxon>
        <taxon>Vibrionaceae</taxon>
        <taxon>Photobacterium</taxon>
    </lineage>
</organism>
<feature type="transmembrane region" description="Helical" evidence="7">
    <location>
        <begin position="383"/>
        <end position="400"/>
    </location>
</feature>
<keyword evidence="4 7" id="KW-0812">Transmembrane</keyword>
<proteinExistence type="inferred from homology"/>
<reference evidence="10 11" key="1">
    <citation type="submission" date="2013-05" db="EMBL/GenBank/DDBJ databases">
        <title>Complete genome sequence of the lipase-producing bacterium Photobacterium gaetbulicola Gung47.</title>
        <authorList>
            <person name="Kim Y.-O."/>
        </authorList>
    </citation>
    <scope>NUCLEOTIDE SEQUENCE [LARGE SCALE GENOMIC DNA]</scope>
    <source>
        <strain evidence="10 11">Gung47</strain>
    </source>
</reference>
<dbReference type="Pfam" id="PF02687">
    <property type="entry name" value="FtsX"/>
    <property type="match status" value="1"/>
</dbReference>
<evidence type="ECO:0000259" key="9">
    <source>
        <dbReference type="Pfam" id="PF12704"/>
    </source>
</evidence>
<dbReference type="InterPro" id="IPR003838">
    <property type="entry name" value="ABC3_permease_C"/>
</dbReference>
<dbReference type="InterPro" id="IPR025857">
    <property type="entry name" value="MacB_PCD"/>
</dbReference>
<dbReference type="Pfam" id="PF12704">
    <property type="entry name" value="MacB_PCD"/>
    <property type="match status" value="1"/>
</dbReference>
<dbReference type="GO" id="GO:0098797">
    <property type="term" value="C:plasma membrane protein complex"/>
    <property type="evidence" value="ECO:0007669"/>
    <property type="project" value="TreeGrafter"/>
</dbReference>
<dbReference type="AlphaFoldDB" id="A0A0C5X1P5"/>
<comment type="subcellular location">
    <subcellularLocation>
        <location evidence="1">Cell membrane</location>
        <topology evidence="1">Multi-pass membrane protein</topology>
    </subcellularLocation>
</comment>
<dbReference type="HOGENOM" id="CLU_000604_8_6_6"/>
<evidence type="ECO:0000256" key="3">
    <source>
        <dbReference type="ARBA" id="ARBA00022475"/>
    </source>
</evidence>
<name>A0A0C5X1P5_9GAMM</name>
<evidence type="ECO:0000256" key="4">
    <source>
        <dbReference type="ARBA" id="ARBA00022692"/>
    </source>
</evidence>
<evidence type="ECO:0000256" key="6">
    <source>
        <dbReference type="ARBA" id="ARBA00023136"/>
    </source>
</evidence>
<dbReference type="GO" id="GO:0044874">
    <property type="term" value="P:lipoprotein localization to outer membrane"/>
    <property type="evidence" value="ECO:0007669"/>
    <property type="project" value="TreeGrafter"/>
</dbReference>
<evidence type="ECO:0008006" key="12">
    <source>
        <dbReference type="Google" id="ProtNLM"/>
    </source>
</evidence>
<feature type="transmembrane region" description="Helical" evidence="7">
    <location>
        <begin position="322"/>
        <end position="351"/>
    </location>
</feature>
<dbReference type="PANTHER" id="PTHR30489">
    <property type="entry name" value="LIPOPROTEIN-RELEASING SYSTEM TRANSMEMBRANE PROTEIN LOLE"/>
    <property type="match status" value="1"/>
</dbReference>
<dbReference type="EMBL" id="CP005974">
    <property type="protein sequence ID" value="AJR09235.1"/>
    <property type="molecule type" value="Genomic_DNA"/>
</dbReference>
<evidence type="ECO:0000256" key="1">
    <source>
        <dbReference type="ARBA" id="ARBA00004651"/>
    </source>
</evidence>
<dbReference type="KEGG" id="pgb:H744_2c2579"/>
<feature type="transmembrane region" description="Helical" evidence="7">
    <location>
        <begin position="279"/>
        <end position="302"/>
    </location>
</feature>
<evidence type="ECO:0000313" key="10">
    <source>
        <dbReference type="EMBL" id="AJR09235.1"/>
    </source>
</evidence>
<keyword evidence="3" id="KW-1003">Cell membrane</keyword>
<evidence type="ECO:0000256" key="2">
    <source>
        <dbReference type="ARBA" id="ARBA00005236"/>
    </source>
</evidence>
<gene>
    <name evidence="10" type="ORF">H744_2c2579</name>
</gene>
<feature type="domain" description="MacB-like periplasmic core" evidence="9">
    <location>
        <begin position="21"/>
        <end position="230"/>
    </location>
</feature>
<dbReference type="PATRIC" id="fig|658445.3.peg.4600"/>
<dbReference type="InterPro" id="IPR051447">
    <property type="entry name" value="Lipoprotein-release_system"/>
</dbReference>
<feature type="domain" description="ABC3 transporter permease C-terminal" evidence="8">
    <location>
        <begin position="280"/>
        <end position="409"/>
    </location>
</feature>